<feature type="region of interest" description="Disordered" evidence="1">
    <location>
        <begin position="32"/>
        <end position="90"/>
    </location>
</feature>
<proteinExistence type="predicted"/>
<accession>A0ABM7RI99</accession>
<organism evidence="3 4">
    <name type="scientific">Haloferula helveola</name>
    <dbReference type="NCBI Taxonomy" id="490095"/>
    <lineage>
        <taxon>Bacteria</taxon>
        <taxon>Pseudomonadati</taxon>
        <taxon>Verrucomicrobiota</taxon>
        <taxon>Verrucomicrobiia</taxon>
        <taxon>Verrucomicrobiales</taxon>
        <taxon>Verrucomicrobiaceae</taxon>
        <taxon>Haloferula</taxon>
    </lineage>
</organism>
<evidence type="ECO:0000259" key="2">
    <source>
        <dbReference type="Pfam" id="PF05618"/>
    </source>
</evidence>
<name>A0ABM7RI99_9BACT</name>
<dbReference type="EMBL" id="AP024702">
    <property type="protein sequence ID" value="BCX49887.1"/>
    <property type="molecule type" value="Genomic_DNA"/>
</dbReference>
<gene>
    <name evidence="3" type="ORF">HAHE_37950</name>
</gene>
<dbReference type="Pfam" id="PF05618">
    <property type="entry name" value="Zn_protease"/>
    <property type="match status" value="1"/>
</dbReference>
<evidence type="ECO:0000313" key="4">
    <source>
        <dbReference type="Proteomes" id="UP001374893"/>
    </source>
</evidence>
<protein>
    <recommendedName>
        <fullName evidence="2">Retropepsin-like aspartic endopeptidase domain-containing protein</fullName>
    </recommendedName>
</protein>
<evidence type="ECO:0000313" key="3">
    <source>
        <dbReference type="EMBL" id="BCX49887.1"/>
    </source>
</evidence>
<dbReference type="Proteomes" id="UP001374893">
    <property type="component" value="Chromosome"/>
</dbReference>
<reference evidence="3 4" key="1">
    <citation type="submission" date="2021-06" db="EMBL/GenBank/DDBJ databases">
        <title>Complete genome of Haloferula helveola possessing various polysaccharide degrading enzymes.</title>
        <authorList>
            <person name="Takami H."/>
            <person name="Huang C."/>
            <person name="Hamasaki K."/>
        </authorList>
    </citation>
    <scope>NUCLEOTIDE SEQUENCE [LARGE SCALE GENOMIC DNA]</scope>
    <source>
        <strain evidence="3 4">CN-1</strain>
    </source>
</reference>
<keyword evidence="4" id="KW-1185">Reference proteome</keyword>
<dbReference type="InterPro" id="IPR008503">
    <property type="entry name" value="Asp_endopeptidase"/>
</dbReference>
<dbReference type="PANTHER" id="PTHR38037:SF2">
    <property type="entry name" value="ATP-DEPENDENT ZINC PROTEASE DOMAIN-CONTAINING PROTEIN-RELATED"/>
    <property type="match status" value="1"/>
</dbReference>
<dbReference type="InterPro" id="IPR021109">
    <property type="entry name" value="Peptidase_aspartic_dom_sf"/>
</dbReference>
<evidence type="ECO:0000256" key="1">
    <source>
        <dbReference type="SAM" id="MobiDB-lite"/>
    </source>
</evidence>
<dbReference type="Gene3D" id="2.40.70.10">
    <property type="entry name" value="Acid Proteases"/>
    <property type="match status" value="1"/>
</dbReference>
<feature type="compositionally biased region" description="Basic and acidic residues" evidence="1">
    <location>
        <begin position="47"/>
        <end position="76"/>
    </location>
</feature>
<feature type="domain" description="Retropepsin-like aspartic endopeptidase" evidence="2">
    <location>
        <begin position="109"/>
        <end position="247"/>
    </location>
</feature>
<dbReference type="SUPFAM" id="SSF50630">
    <property type="entry name" value="Acid proteases"/>
    <property type="match status" value="1"/>
</dbReference>
<dbReference type="PANTHER" id="PTHR38037">
    <property type="entry name" value="ZN_PROTEASE DOMAIN-CONTAINING PROTEIN"/>
    <property type="match status" value="1"/>
</dbReference>
<sequence>MARVTSKSQASTFLAILLCLFVGGLGLTRGQDAVTKEKPAGEATPAEDAKLADKPDAKEAEKPADAPKPGDDKPAEPEMEPEEDDPKKLEKEEEAAAIALPVSPDPVQIYGWKEWVFLNDGKADMKMAAKFDTGAYTSSIHAEEKKLFERDGKKWVRFVVTDPSEKDFPRIRVEAPLVRIARVKEPGGNSEEREVVRLAFRVGDRKLKADFTLSNRSNMLNPMLIGRTTIRELGWVDPSRAFIADKKLMR</sequence>